<keyword evidence="4" id="KW-1185">Reference proteome</keyword>
<dbReference type="PANTHER" id="PTHR15323:SF6">
    <property type="entry name" value="CELL DIVISION CYCLE PROTEIN 123 HOMOLOG"/>
    <property type="match status" value="1"/>
</dbReference>
<protein>
    <submittedName>
        <fullName evidence="3">D123-domain-containing protein</fullName>
    </submittedName>
</protein>
<evidence type="ECO:0000313" key="3">
    <source>
        <dbReference type="EMBL" id="RUS30492.1"/>
    </source>
</evidence>
<dbReference type="PANTHER" id="PTHR15323">
    <property type="entry name" value="D123 PROTEIN"/>
    <property type="match status" value="1"/>
</dbReference>
<dbReference type="EMBL" id="RBNJ01003809">
    <property type="protein sequence ID" value="RUS30492.1"/>
    <property type="molecule type" value="Genomic_DNA"/>
</dbReference>
<sequence length="388" mass="43803">MPASIPQATPSTDHAPATLAQPAEPTTFPPLTRQDVLNCSFSSWYETFRQVTFKSKVMRLSQEFVDYLNADSIFLPDDGHLARATVNELDDDDDDEEPTNFDEGDDDGAPDNTPHFPEVEEQIWQALNEFDGAIFPKLNWSSPRHMRVGQYDLSLHPSTSPTSLRMPSSSQQRRASAARRPSMSSCSLRAPISSTTTWTMRLTTAPTPTDRIRWVLGTTSYCASGTTCSHPWSSGLCQRDINYYEFLADMREEIEDKIDEFFEDKVRDKFPNRNYVFDVYLSRDRRKVYLVDFNPFGPMTDSLLFHWDDILSVNATDRPSLLLIGSQMESNMRSRSGPAFSFNMMAKDLVELGSGRTLAEFAEQFQRAITIAGQESSDEEGEGNSRGA</sequence>
<feature type="region of interest" description="Disordered" evidence="2">
    <location>
        <begin position="1"/>
        <end position="31"/>
    </location>
</feature>
<feature type="compositionally biased region" description="Polar residues" evidence="2">
    <location>
        <begin position="1"/>
        <end position="12"/>
    </location>
</feature>
<reference evidence="3 4" key="1">
    <citation type="journal article" date="2018" name="New Phytol.">
        <title>Phylogenomics of Endogonaceae and evolution of mycorrhizas within Mucoromycota.</title>
        <authorList>
            <person name="Chang Y."/>
            <person name="Desiro A."/>
            <person name="Na H."/>
            <person name="Sandor L."/>
            <person name="Lipzen A."/>
            <person name="Clum A."/>
            <person name="Barry K."/>
            <person name="Grigoriev I.V."/>
            <person name="Martin F.M."/>
            <person name="Stajich J.E."/>
            <person name="Smith M.E."/>
            <person name="Bonito G."/>
            <person name="Spatafora J.W."/>
        </authorList>
    </citation>
    <scope>NUCLEOTIDE SEQUENCE [LARGE SCALE GENOMIC DNA]</scope>
    <source>
        <strain evidence="3 4">AD002</strain>
    </source>
</reference>
<comment type="caution">
    <text evidence="3">The sequence shown here is derived from an EMBL/GenBank/DDBJ whole genome shotgun (WGS) entry which is preliminary data.</text>
</comment>
<feature type="compositionally biased region" description="Low complexity" evidence="2">
    <location>
        <begin position="153"/>
        <end position="185"/>
    </location>
</feature>
<feature type="region of interest" description="Disordered" evidence="2">
    <location>
        <begin position="87"/>
        <end position="116"/>
    </location>
</feature>
<evidence type="ECO:0000256" key="2">
    <source>
        <dbReference type="SAM" id="MobiDB-lite"/>
    </source>
</evidence>
<comment type="similarity">
    <text evidence="1">Belongs to the CDC123 family.</text>
</comment>
<feature type="compositionally biased region" description="Acidic residues" evidence="2">
    <location>
        <begin position="88"/>
        <end position="109"/>
    </location>
</feature>
<dbReference type="InterPro" id="IPR009772">
    <property type="entry name" value="CDC123"/>
</dbReference>
<gene>
    <name evidence="3" type="ORF">BC938DRAFT_479308</name>
</gene>
<evidence type="ECO:0000313" key="4">
    <source>
        <dbReference type="Proteomes" id="UP000274822"/>
    </source>
</evidence>
<organism evidence="3 4">
    <name type="scientific">Jimgerdemannia flammicorona</name>
    <dbReference type="NCBI Taxonomy" id="994334"/>
    <lineage>
        <taxon>Eukaryota</taxon>
        <taxon>Fungi</taxon>
        <taxon>Fungi incertae sedis</taxon>
        <taxon>Mucoromycota</taxon>
        <taxon>Mucoromycotina</taxon>
        <taxon>Endogonomycetes</taxon>
        <taxon>Endogonales</taxon>
        <taxon>Endogonaceae</taxon>
        <taxon>Jimgerdemannia</taxon>
    </lineage>
</organism>
<evidence type="ECO:0000256" key="1">
    <source>
        <dbReference type="ARBA" id="ARBA00011047"/>
    </source>
</evidence>
<name>A0A433QL31_9FUNG</name>
<dbReference type="AlphaFoldDB" id="A0A433QL31"/>
<dbReference type="GO" id="GO:0005737">
    <property type="term" value="C:cytoplasm"/>
    <property type="evidence" value="ECO:0007669"/>
    <property type="project" value="TreeGrafter"/>
</dbReference>
<feature type="region of interest" description="Disordered" evidence="2">
    <location>
        <begin position="153"/>
        <end position="187"/>
    </location>
</feature>
<dbReference type="Pfam" id="PF07065">
    <property type="entry name" value="D123"/>
    <property type="match status" value="2"/>
</dbReference>
<accession>A0A433QL31</accession>
<dbReference type="Proteomes" id="UP000274822">
    <property type="component" value="Unassembled WGS sequence"/>
</dbReference>
<proteinExistence type="inferred from homology"/>